<dbReference type="RefSeq" id="WP_264513140.1">
    <property type="nucleotide sequence ID" value="NZ_JAPDDR010000004.1"/>
</dbReference>
<sequence length="306" mass="35259">MSPASPQKHLEKCWEACWHRARRPVEGVLLPEDRAAEIAERVMRNITMDFERLPGEAEFAARVIEETTEATRDIVAGERRKIANPQLHHDPADRRYPQNLDLDRLQRVHPDRGYQDSEWNRLPDILRPLALATLSRKGIKGHDAEDVFIETIAELVRERDDQRKAVIQEPTVFEEIIPLHSQIVQFRAIDWYRRRGAQKNQPNTGDSFDVLTGDSERPRQFEDESATAVTFERIYKECQEALSPVEWQLVYALYVSQSATVQDLVRNDKVCAKLGIKPGASDSTRRRAISELVEGALEKIRENLVF</sequence>
<accession>A0ABT3G1S9</accession>
<proteinExistence type="predicted"/>
<protein>
    <recommendedName>
        <fullName evidence="3">Sigma-70 family RNA polymerase sigma factor</fullName>
    </recommendedName>
</protein>
<reference evidence="1" key="1">
    <citation type="submission" date="2022-10" db="EMBL/GenBank/DDBJ databases">
        <title>Luteolibacter sp. GHJ8, whole genome shotgun sequencing project.</title>
        <authorList>
            <person name="Zhao G."/>
            <person name="Shen L."/>
        </authorList>
    </citation>
    <scope>NUCLEOTIDE SEQUENCE</scope>
    <source>
        <strain evidence="1">GHJ8</strain>
    </source>
</reference>
<organism evidence="1 2">
    <name type="scientific">Luteolibacter rhizosphaerae</name>
    <dbReference type="NCBI Taxonomy" id="2989719"/>
    <lineage>
        <taxon>Bacteria</taxon>
        <taxon>Pseudomonadati</taxon>
        <taxon>Verrucomicrobiota</taxon>
        <taxon>Verrucomicrobiia</taxon>
        <taxon>Verrucomicrobiales</taxon>
        <taxon>Verrucomicrobiaceae</taxon>
        <taxon>Luteolibacter</taxon>
    </lineage>
</organism>
<evidence type="ECO:0000313" key="1">
    <source>
        <dbReference type="EMBL" id="MCW1913637.1"/>
    </source>
</evidence>
<evidence type="ECO:0000313" key="2">
    <source>
        <dbReference type="Proteomes" id="UP001165653"/>
    </source>
</evidence>
<gene>
    <name evidence="1" type="ORF">OJ996_08625</name>
</gene>
<dbReference type="Proteomes" id="UP001165653">
    <property type="component" value="Unassembled WGS sequence"/>
</dbReference>
<dbReference type="EMBL" id="JAPDDR010000004">
    <property type="protein sequence ID" value="MCW1913637.1"/>
    <property type="molecule type" value="Genomic_DNA"/>
</dbReference>
<name>A0ABT3G1S9_9BACT</name>
<comment type="caution">
    <text evidence="1">The sequence shown here is derived from an EMBL/GenBank/DDBJ whole genome shotgun (WGS) entry which is preliminary data.</text>
</comment>
<keyword evidence="2" id="KW-1185">Reference proteome</keyword>
<evidence type="ECO:0008006" key="3">
    <source>
        <dbReference type="Google" id="ProtNLM"/>
    </source>
</evidence>